<dbReference type="GO" id="GO:0016491">
    <property type="term" value="F:oxidoreductase activity"/>
    <property type="evidence" value="ECO:0007669"/>
    <property type="project" value="InterPro"/>
</dbReference>
<sequence>MEKNGSLGGRAGSTVVEHGGVRGRFEKGPSLLLLPGVYEDCAEAMGTTGGELGWEVKECPGATYGVGYGDGEWVEMGGTKGVPGEMERWVEVNDFMLRLGLPLFIEGDVGKLEWGRAGGDLLGLTKAVFRDGYNPFGVMDDVVKGMVGGGKKMRLASTFQALYVGLTPSKPGSILKTVSPALFGLLSSMELLGSPADEGGRQIHGVHYVEGGFGRIVEGIVKLLEDREGVRIRLGAKVKKIEGCRGEEGVMVDGERFDAVVCNVEVAKALEGLIKPSSLPGPSRTPILSSSVLQFHWILEGEDAGAKLRAHNVFLSDDEVGSWDAVRAGDRSAKKIVGGSNTPPHSMPPFNFYVHNPGCGDDTACVGGGTVLMALVPIANGANVSKEEVAEWEGWVRERVERRTGPIRIIYSKCTTPEEWEENYGLPGGAVFGSSHGLLQLGPTRQGCKVEGLKGGFFVGASKRPGNGVPLVMIGAEKTAQSILDFLQID</sequence>
<protein>
    <recommendedName>
        <fullName evidence="1">Amine oxidase domain-containing protein</fullName>
    </recommendedName>
</protein>
<dbReference type="PANTHER" id="PTHR43734">
    <property type="entry name" value="PHYTOENE DESATURASE"/>
    <property type="match status" value="1"/>
</dbReference>
<name>A0A9W7F831_9STRA</name>
<dbReference type="SUPFAM" id="SSF51905">
    <property type="entry name" value="FAD/NAD(P)-binding domain"/>
    <property type="match status" value="1"/>
</dbReference>
<gene>
    <name evidence="2" type="ORF">TrRE_jg4417</name>
</gene>
<dbReference type="OrthoDB" id="7777654at2759"/>
<dbReference type="Pfam" id="PF01593">
    <property type="entry name" value="Amino_oxidase"/>
    <property type="match status" value="1"/>
</dbReference>
<keyword evidence="3" id="KW-1185">Reference proteome</keyword>
<evidence type="ECO:0000259" key="1">
    <source>
        <dbReference type="Pfam" id="PF01593"/>
    </source>
</evidence>
<dbReference type="InterPro" id="IPR036188">
    <property type="entry name" value="FAD/NAD-bd_sf"/>
</dbReference>
<accession>A0A9W7F831</accession>
<proteinExistence type="predicted"/>
<reference evidence="2" key="1">
    <citation type="submission" date="2022-07" db="EMBL/GenBank/DDBJ databases">
        <title>Genome analysis of Parmales, a sister group of diatoms, reveals the evolutionary specialization of diatoms from phago-mixotrophs to photoautotrophs.</title>
        <authorList>
            <person name="Ban H."/>
            <person name="Sato S."/>
            <person name="Yoshikawa S."/>
            <person name="Kazumasa Y."/>
            <person name="Nakamura Y."/>
            <person name="Ichinomiya M."/>
            <person name="Saitoh K."/>
            <person name="Sato N."/>
            <person name="Blanc-Mathieu R."/>
            <person name="Endo H."/>
            <person name="Kuwata A."/>
            <person name="Ogata H."/>
        </authorList>
    </citation>
    <scope>NUCLEOTIDE SEQUENCE</scope>
</reference>
<evidence type="ECO:0000313" key="2">
    <source>
        <dbReference type="EMBL" id="GMI04733.1"/>
    </source>
</evidence>
<organism evidence="2 3">
    <name type="scientific">Triparma retinervis</name>
    <dbReference type="NCBI Taxonomy" id="2557542"/>
    <lineage>
        <taxon>Eukaryota</taxon>
        <taxon>Sar</taxon>
        <taxon>Stramenopiles</taxon>
        <taxon>Ochrophyta</taxon>
        <taxon>Bolidophyceae</taxon>
        <taxon>Parmales</taxon>
        <taxon>Triparmaceae</taxon>
        <taxon>Triparma</taxon>
    </lineage>
</organism>
<dbReference type="AlphaFoldDB" id="A0A9W7F831"/>
<dbReference type="EMBL" id="BRXZ01000084">
    <property type="protein sequence ID" value="GMI04733.1"/>
    <property type="molecule type" value="Genomic_DNA"/>
</dbReference>
<dbReference type="PANTHER" id="PTHR43734:SF1">
    <property type="entry name" value="PHYTOENE DESATURASE"/>
    <property type="match status" value="1"/>
</dbReference>
<dbReference type="InterPro" id="IPR002937">
    <property type="entry name" value="Amino_oxidase"/>
</dbReference>
<dbReference type="Proteomes" id="UP001165082">
    <property type="component" value="Unassembled WGS sequence"/>
</dbReference>
<evidence type="ECO:0000313" key="3">
    <source>
        <dbReference type="Proteomes" id="UP001165082"/>
    </source>
</evidence>
<comment type="caution">
    <text evidence="2">The sequence shown here is derived from an EMBL/GenBank/DDBJ whole genome shotgun (WGS) entry which is preliminary data.</text>
</comment>
<dbReference type="Gene3D" id="3.50.50.60">
    <property type="entry name" value="FAD/NAD(P)-binding domain"/>
    <property type="match status" value="1"/>
</dbReference>
<feature type="domain" description="Amine oxidase" evidence="1">
    <location>
        <begin position="205"/>
        <end position="281"/>
    </location>
</feature>